<comment type="caution">
    <text evidence="2">The sequence shown here is derived from an EMBL/GenBank/DDBJ whole genome shotgun (WGS) entry which is preliminary data.</text>
</comment>
<gene>
    <name evidence="2" type="ORF">ACFYWW_33690</name>
</gene>
<dbReference type="EMBL" id="JBIAPK010000016">
    <property type="protein sequence ID" value="MFF3343591.1"/>
    <property type="molecule type" value="Genomic_DNA"/>
</dbReference>
<feature type="compositionally biased region" description="Basic and acidic residues" evidence="1">
    <location>
        <begin position="537"/>
        <end position="547"/>
    </location>
</feature>
<name>A0ABW6RPY1_9ACTN</name>
<organism evidence="2 3">
    <name type="scientific">Streptomyces flavidovirens</name>
    <dbReference type="NCBI Taxonomy" id="67298"/>
    <lineage>
        <taxon>Bacteria</taxon>
        <taxon>Bacillati</taxon>
        <taxon>Actinomycetota</taxon>
        <taxon>Actinomycetes</taxon>
        <taxon>Kitasatosporales</taxon>
        <taxon>Streptomycetaceae</taxon>
        <taxon>Streptomyces</taxon>
    </lineage>
</organism>
<feature type="compositionally biased region" description="Basic residues" evidence="1">
    <location>
        <begin position="506"/>
        <end position="515"/>
    </location>
</feature>
<dbReference type="Proteomes" id="UP001601976">
    <property type="component" value="Unassembled WGS sequence"/>
</dbReference>
<protein>
    <submittedName>
        <fullName evidence="2">Uncharacterized protein</fullName>
    </submittedName>
</protein>
<dbReference type="RefSeq" id="WP_387899411.1">
    <property type="nucleotide sequence ID" value="NZ_JBIAPK010000016.1"/>
</dbReference>
<feature type="compositionally biased region" description="Low complexity" evidence="1">
    <location>
        <begin position="519"/>
        <end position="531"/>
    </location>
</feature>
<evidence type="ECO:0000313" key="2">
    <source>
        <dbReference type="EMBL" id="MFF3343591.1"/>
    </source>
</evidence>
<sequence length="576" mass="62743">MEEFFMRVDRMDPAMASVVVSVDTECNYLSGCSDGGQDPWIGALPLPPAGTWYEGTVHRSWTRANEYDSILMLWTLTFTKPTSGKSSTVSWGGYDYEIRCDDLIGGTAGCVVPSYTPTMVVDGSAYPGARDYIGRVQASLESHIGWLGMGKALHREGDSTVAEDNRKKVCDSSWVKEHRFGGKSYPDFDSIECDEFPFAATRESGGQTGISSGTECQQWTVWPGGSGSGLPSTDYAVQAWTKSGTTGECARASMPRRQNGGVGTALSNFYQGQRILDGEDFWLDSSAASVYENPGPVKSWAPRTCSIKSPVISEVTPGAPPQSAFLDYARTTPNGWTGGDSTYSVRLPDGRNLWLFSDTFLGPLNSDGTRPTSAPLINSSFVIQDGSNLTTVTGANRSAIMPNNEAGHWYWLGDGMIAERGGTKYLQVIFQEYYRFGGGPWDWGWHDSVLATFSLSDLNSPLSVVPLPSAAGVTWGSGILYVQPERRRLHVHLRCGRRPHEEVHAGRPRPGRRPQHLLGVPRPGGQPVGPRRAAHLQHPDRGGQRVQRHPLERAVHAAHPGQQPGLQRPGVCVLLL</sequence>
<feature type="region of interest" description="Disordered" evidence="1">
    <location>
        <begin position="500"/>
        <end position="547"/>
    </location>
</feature>
<keyword evidence="3" id="KW-1185">Reference proteome</keyword>
<evidence type="ECO:0000313" key="3">
    <source>
        <dbReference type="Proteomes" id="UP001601976"/>
    </source>
</evidence>
<accession>A0ABW6RPY1</accession>
<evidence type="ECO:0000256" key="1">
    <source>
        <dbReference type="SAM" id="MobiDB-lite"/>
    </source>
</evidence>
<proteinExistence type="predicted"/>
<reference evidence="2 3" key="1">
    <citation type="submission" date="2024-10" db="EMBL/GenBank/DDBJ databases">
        <title>The Natural Products Discovery Center: Release of the First 8490 Sequenced Strains for Exploring Actinobacteria Biosynthetic Diversity.</title>
        <authorList>
            <person name="Kalkreuter E."/>
            <person name="Kautsar S.A."/>
            <person name="Yang D."/>
            <person name="Bader C.D."/>
            <person name="Teijaro C.N."/>
            <person name="Fluegel L."/>
            <person name="Davis C.M."/>
            <person name="Simpson J.R."/>
            <person name="Lauterbach L."/>
            <person name="Steele A.D."/>
            <person name="Gui C."/>
            <person name="Meng S."/>
            <person name="Li G."/>
            <person name="Viehrig K."/>
            <person name="Ye F."/>
            <person name="Su P."/>
            <person name="Kiefer A.F."/>
            <person name="Nichols A."/>
            <person name="Cepeda A.J."/>
            <person name="Yan W."/>
            <person name="Fan B."/>
            <person name="Jiang Y."/>
            <person name="Adhikari A."/>
            <person name="Zheng C.-J."/>
            <person name="Schuster L."/>
            <person name="Cowan T.M."/>
            <person name="Smanski M.J."/>
            <person name="Chevrette M.G."/>
            <person name="De Carvalho L.P.S."/>
            <person name="Shen B."/>
        </authorList>
    </citation>
    <scope>NUCLEOTIDE SEQUENCE [LARGE SCALE GENOMIC DNA]</scope>
    <source>
        <strain evidence="2 3">NPDC003029</strain>
    </source>
</reference>